<dbReference type="CDD" id="cd02012">
    <property type="entry name" value="TPP_TK"/>
    <property type="match status" value="1"/>
</dbReference>
<dbReference type="Gene3D" id="3.40.50.970">
    <property type="match status" value="2"/>
</dbReference>
<keyword evidence="6 14" id="KW-0479">Metal-binding</keyword>
<comment type="catalytic activity">
    <reaction evidence="9 16">
        <text>D-sedoheptulose 7-phosphate + D-glyceraldehyde 3-phosphate = aldehydo-D-ribose 5-phosphate + D-xylulose 5-phosphate</text>
        <dbReference type="Rhea" id="RHEA:10508"/>
        <dbReference type="ChEBI" id="CHEBI:57483"/>
        <dbReference type="ChEBI" id="CHEBI:57737"/>
        <dbReference type="ChEBI" id="CHEBI:58273"/>
        <dbReference type="ChEBI" id="CHEBI:59776"/>
        <dbReference type="EC" id="2.2.1.1"/>
    </reaction>
</comment>
<accession>A0A068NY00</accession>
<dbReference type="EMBL" id="CP007139">
    <property type="protein sequence ID" value="AIE86534.1"/>
    <property type="molecule type" value="Genomic_DNA"/>
</dbReference>
<feature type="binding site" evidence="14">
    <location>
        <position position="160"/>
    </location>
    <ligand>
        <name>Mg(2+)</name>
        <dbReference type="ChEBI" id="CHEBI:18420"/>
    </ligand>
</feature>
<dbReference type="InterPro" id="IPR029061">
    <property type="entry name" value="THDP-binding"/>
</dbReference>
<feature type="domain" description="Transketolase-like pyrimidine-binding" evidence="17">
    <location>
        <begin position="355"/>
        <end position="526"/>
    </location>
</feature>
<comment type="similarity">
    <text evidence="1 16">Belongs to the transketolase family.</text>
</comment>
<dbReference type="Gene3D" id="3.40.50.920">
    <property type="match status" value="1"/>
</dbReference>
<dbReference type="InterPro" id="IPR005478">
    <property type="entry name" value="Transketolase_bac-like"/>
</dbReference>
<feature type="binding site" evidence="12">
    <location>
        <position position="358"/>
    </location>
    <ligand>
        <name>substrate</name>
    </ligand>
</feature>
<dbReference type="GO" id="GO:0005829">
    <property type="term" value="C:cytosol"/>
    <property type="evidence" value="ECO:0007669"/>
    <property type="project" value="TreeGrafter"/>
</dbReference>
<keyword evidence="19" id="KW-1185">Reference proteome</keyword>
<protein>
    <recommendedName>
        <fullName evidence="4 10">Transketolase</fullName>
        <ecNumber evidence="3 10">2.2.1.1</ecNumber>
    </recommendedName>
</protein>
<dbReference type="FunFam" id="3.40.50.970:FF:000003">
    <property type="entry name" value="Transketolase"/>
    <property type="match status" value="1"/>
</dbReference>
<evidence type="ECO:0000256" key="7">
    <source>
        <dbReference type="ARBA" id="ARBA00022842"/>
    </source>
</evidence>
<evidence type="ECO:0000256" key="10">
    <source>
        <dbReference type="NCBIfam" id="TIGR00232"/>
    </source>
</evidence>
<evidence type="ECO:0000256" key="8">
    <source>
        <dbReference type="ARBA" id="ARBA00023052"/>
    </source>
</evidence>
<feature type="binding site" evidence="12">
    <location>
        <position position="470"/>
    </location>
    <ligand>
        <name>substrate</name>
    </ligand>
</feature>
<feature type="binding site" evidence="12">
    <location>
        <position position="265"/>
    </location>
    <ligand>
        <name>substrate</name>
    </ligand>
</feature>
<dbReference type="FunFam" id="3.40.50.970:FF:000004">
    <property type="entry name" value="Transketolase"/>
    <property type="match status" value="1"/>
</dbReference>
<dbReference type="HOGENOM" id="CLU_009227_0_0_0"/>
<feature type="binding site" evidence="14">
    <location>
        <position position="192"/>
    </location>
    <ligand>
        <name>Mg(2+)</name>
        <dbReference type="ChEBI" id="CHEBI:18420"/>
    </ligand>
</feature>
<keyword evidence="7 14" id="KW-0460">Magnesium</keyword>
<feature type="site" description="Important for catalytic activity" evidence="15">
    <location>
        <position position="31"/>
    </location>
</feature>
<dbReference type="Proteomes" id="UP000027982">
    <property type="component" value="Chromosome"/>
</dbReference>
<comment type="cofactor">
    <cofactor evidence="14">
        <name>Mg(2+)</name>
        <dbReference type="ChEBI" id="CHEBI:18420"/>
    </cofactor>
    <text evidence="14">Binds 1 Mg(2+) ion per subunit. Can also utilize other divalent metal cations, such as Ca(2+), Mn(2+) and Co(2+).</text>
</comment>
<dbReference type="SUPFAM" id="SSF52518">
    <property type="entry name" value="Thiamin diphosphate-binding fold (THDP-binding)"/>
    <property type="match status" value="2"/>
</dbReference>
<keyword evidence="8 13" id="KW-0786">Thiamine pyrophosphate</keyword>
<proteinExistence type="inferred from homology"/>
<dbReference type="InterPro" id="IPR005474">
    <property type="entry name" value="Transketolase_N"/>
</dbReference>
<dbReference type="InterPro" id="IPR020826">
    <property type="entry name" value="Transketolase_BS"/>
</dbReference>
<dbReference type="GO" id="GO:0004802">
    <property type="term" value="F:transketolase activity"/>
    <property type="evidence" value="ECO:0007669"/>
    <property type="project" value="UniProtKB-UniRule"/>
</dbReference>
<reference evidence="18 19" key="1">
    <citation type="journal article" date="2014" name="PLoS ONE">
        <title>The first complete genome sequence of the class fimbriimonadia in the phylum armatimonadetes.</title>
        <authorList>
            <person name="Hu Z.Y."/>
            <person name="Wang Y.Z."/>
            <person name="Im W.T."/>
            <person name="Wang S.Y."/>
            <person name="Zhao G.P."/>
            <person name="Zheng H.J."/>
            <person name="Quan Z.X."/>
        </authorList>
    </citation>
    <scope>NUCLEOTIDE SEQUENCE [LARGE SCALE GENOMIC DNA]</scope>
    <source>
        <strain evidence="18">Gsoil 348</strain>
    </source>
</reference>
<dbReference type="KEGG" id="fgi:OP10G_3166"/>
<feature type="active site" description="Proton donor" evidence="11">
    <location>
        <position position="412"/>
    </location>
</feature>
<feature type="binding site" evidence="12">
    <location>
        <position position="474"/>
    </location>
    <ligand>
        <name>substrate</name>
    </ligand>
</feature>
<comment type="subunit">
    <text evidence="2 16">Homodimer.</text>
</comment>
<dbReference type="Pfam" id="PF22613">
    <property type="entry name" value="Transketolase_C_1"/>
    <property type="match status" value="1"/>
</dbReference>
<evidence type="ECO:0000313" key="18">
    <source>
        <dbReference type="EMBL" id="AIE86534.1"/>
    </source>
</evidence>
<dbReference type="PROSITE" id="PS00802">
    <property type="entry name" value="TRANSKETOLASE_2"/>
    <property type="match status" value="1"/>
</dbReference>
<feature type="binding site" evidence="14">
    <location>
        <position position="190"/>
    </location>
    <ligand>
        <name>Mg(2+)</name>
        <dbReference type="ChEBI" id="CHEBI:18420"/>
    </ligand>
</feature>
<dbReference type="STRING" id="661478.OP10G_3166"/>
<dbReference type="InterPro" id="IPR055152">
    <property type="entry name" value="Transketolase-like_C_2"/>
</dbReference>
<feature type="binding site" evidence="12">
    <location>
        <position position="462"/>
    </location>
    <ligand>
        <name>substrate</name>
    </ligand>
</feature>
<dbReference type="InterPro" id="IPR005475">
    <property type="entry name" value="Transketolase-like_Pyr-bd"/>
</dbReference>
<evidence type="ECO:0000256" key="3">
    <source>
        <dbReference type="ARBA" id="ARBA00013152"/>
    </source>
</evidence>
<feature type="binding site" evidence="13">
    <location>
        <position position="438"/>
    </location>
    <ligand>
        <name>thiamine diphosphate</name>
        <dbReference type="ChEBI" id="CHEBI:58937"/>
    </ligand>
</feature>
<dbReference type="FunFam" id="3.40.50.920:FF:000003">
    <property type="entry name" value="Transketolase"/>
    <property type="match status" value="1"/>
</dbReference>
<dbReference type="SUPFAM" id="SSF52922">
    <property type="entry name" value="TK C-terminal domain-like"/>
    <property type="match status" value="1"/>
</dbReference>
<feature type="binding site" evidence="13">
    <location>
        <position position="161"/>
    </location>
    <ligand>
        <name>thiamine diphosphate</name>
        <dbReference type="ChEBI" id="CHEBI:58937"/>
    </ligand>
</feature>
<dbReference type="Pfam" id="PF00456">
    <property type="entry name" value="Transketolase_N"/>
    <property type="match status" value="1"/>
</dbReference>
<feature type="site" description="Important for catalytic activity" evidence="15">
    <location>
        <position position="265"/>
    </location>
</feature>
<feature type="binding site" evidence="13">
    <location>
        <begin position="119"/>
        <end position="121"/>
    </location>
    <ligand>
        <name>thiamine diphosphate</name>
        <dbReference type="ChEBI" id="CHEBI:58937"/>
    </ligand>
</feature>
<evidence type="ECO:0000256" key="1">
    <source>
        <dbReference type="ARBA" id="ARBA00007131"/>
    </source>
</evidence>
<dbReference type="SMART" id="SM00861">
    <property type="entry name" value="Transket_pyr"/>
    <property type="match status" value="1"/>
</dbReference>
<comment type="cofactor">
    <cofactor evidence="16">
        <name>Mg(2+)</name>
        <dbReference type="ChEBI" id="CHEBI:18420"/>
    </cofactor>
    <cofactor evidence="16">
        <name>Ca(2+)</name>
        <dbReference type="ChEBI" id="CHEBI:29108"/>
    </cofactor>
    <cofactor evidence="16">
        <name>Mn(2+)</name>
        <dbReference type="ChEBI" id="CHEBI:29035"/>
    </cofactor>
    <cofactor evidence="16">
        <name>Co(2+)</name>
        <dbReference type="ChEBI" id="CHEBI:48828"/>
    </cofactor>
    <text evidence="16">Binds 1 Mg(2+) ion per subunit. Can also utilize other divalent metal cations, such as Ca(2+), Mn(2+) and Co(2+).</text>
</comment>
<keyword evidence="5 16" id="KW-0808">Transferase</keyword>
<evidence type="ECO:0000256" key="9">
    <source>
        <dbReference type="ARBA" id="ARBA00049473"/>
    </source>
</evidence>
<dbReference type="Pfam" id="PF02779">
    <property type="entry name" value="Transket_pyr"/>
    <property type="match status" value="1"/>
</dbReference>
<dbReference type="EC" id="2.2.1.1" evidence="3 10"/>
<evidence type="ECO:0000256" key="6">
    <source>
        <dbReference type="ARBA" id="ARBA00022723"/>
    </source>
</evidence>
<dbReference type="OrthoDB" id="8732661at2"/>
<evidence type="ECO:0000256" key="16">
    <source>
        <dbReference type="RuleBase" id="RU004996"/>
    </source>
</evidence>
<evidence type="ECO:0000256" key="4">
    <source>
        <dbReference type="ARBA" id="ARBA00016662"/>
    </source>
</evidence>
<feature type="binding site" evidence="12">
    <location>
        <position position="31"/>
    </location>
    <ligand>
        <name>substrate</name>
    </ligand>
</feature>
<sequence>MAVATQTIEELSINAIRALSMDAVQAANSGHPGLPMGAAPMAYALWHRHLCHNPKDPKWFNRDRFILSAGHGSMLLYSLLYLSGYDLPLAEIKRFRQLHSQTPGHPENVLTPGVEMATGPLGQGFAHAVGFAIAERWLAATFNQPGHNLVDHYTYVICSDGDLMEGVSYEASSLAGHLKLGKLIVLYDDNDISLDGPTSLSVSENHELRFRAAEWHVQRVDGMNVDAVDQAIQAAQQVTDMPSIIMCKTIIGFGSPNKQGTSKSHGSALGPDEVKLAKQNLGIPLEPDFYVADAALEHWRQAVDQGEKLQREWAHALNEYAAEFPDEAKRFRALLVGEFGRDWLDALPVFTDEKQATRKASNTVINAVADKHFGLLGGSADLSESTLTTQKSSGQFTADNPSGRNVFFGVREHAMIAAVNGITLHGGAHGYGGSFFTFTDYCRPSIRLAALMECPSTYVFTHDSVGLGEDGPTHQPVEHLTAMRSIPNLNVFRPCDGNETSAGWKIALESKRTPTLLVLSRQNLPTLSSQDVRNHPAEKGAYILQEAAGGKPQVILIGTGSEVSTCAAAKALLDAEGISARVVSMPSWWLFAQQSKEYQASVLGTGIPRVSVEAGSTLAWPRYSDVQVGIDRFGLSAPGEEAMKEFGITPENVAKVAKEALRR</sequence>
<evidence type="ECO:0000256" key="15">
    <source>
        <dbReference type="PIRSR" id="PIRSR605478-5"/>
    </source>
</evidence>
<dbReference type="PANTHER" id="PTHR43522:SF2">
    <property type="entry name" value="TRANSKETOLASE 1-RELATED"/>
    <property type="match status" value="1"/>
</dbReference>
<comment type="function">
    <text evidence="16">Catalyzes the transfer of a two-carbon ketol group from a ketose donor to an aldose acceptor, via a covalent intermediate with the cofactor thiamine pyrophosphate.</text>
</comment>
<name>A0A068NY00_FIMGI</name>
<evidence type="ECO:0000313" key="19">
    <source>
        <dbReference type="Proteomes" id="UP000027982"/>
    </source>
</evidence>
<dbReference type="GO" id="GO:0046872">
    <property type="term" value="F:metal ion binding"/>
    <property type="evidence" value="ECO:0007669"/>
    <property type="project" value="UniProtKB-KW"/>
</dbReference>
<dbReference type="NCBIfam" id="TIGR00232">
    <property type="entry name" value="tktlase_bact"/>
    <property type="match status" value="1"/>
</dbReference>
<dbReference type="AlphaFoldDB" id="A0A068NY00"/>
<dbReference type="InterPro" id="IPR049557">
    <property type="entry name" value="Transketolase_CS"/>
</dbReference>
<dbReference type="InterPro" id="IPR033247">
    <property type="entry name" value="Transketolase_fam"/>
</dbReference>
<organism evidence="18 19">
    <name type="scientific">Fimbriimonas ginsengisoli Gsoil 348</name>
    <dbReference type="NCBI Taxonomy" id="661478"/>
    <lineage>
        <taxon>Bacteria</taxon>
        <taxon>Bacillati</taxon>
        <taxon>Armatimonadota</taxon>
        <taxon>Fimbriimonadia</taxon>
        <taxon>Fimbriimonadales</taxon>
        <taxon>Fimbriimonadaceae</taxon>
        <taxon>Fimbriimonas</taxon>
    </lineage>
</organism>
<feature type="binding site" evidence="13">
    <location>
        <position position="265"/>
    </location>
    <ligand>
        <name>thiamine diphosphate</name>
        <dbReference type="ChEBI" id="CHEBI:58937"/>
    </ligand>
</feature>
<dbReference type="GO" id="GO:0006098">
    <property type="term" value="P:pentose-phosphate shunt"/>
    <property type="evidence" value="ECO:0007669"/>
    <property type="project" value="TreeGrafter"/>
</dbReference>
<gene>
    <name evidence="18" type="ORF">OP10G_3166</name>
</gene>
<comment type="cofactor">
    <cofactor evidence="13">
        <name>thiamine diphosphate</name>
        <dbReference type="ChEBI" id="CHEBI:58937"/>
    </cofactor>
    <text evidence="13">Binds 1 thiamine pyrophosphate per subunit. During the reaction, the substrate forms a covalent intermediate with the cofactor.</text>
</comment>
<dbReference type="PANTHER" id="PTHR43522">
    <property type="entry name" value="TRANSKETOLASE"/>
    <property type="match status" value="1"/>
</dbReference>
<evidence type="ECO:0000256" key="11">
    <source>
        <dbReference type="PIRSR" id="PIRSR605478-1"/>
    </source>
</evidence>
<evidence type="ECO:0000256" key="2">
    <source>
        <dbReference type="ARBA" id="ARBA00011738"/>
    </source>
</evidence>
<feature type="binding site" evidence="12">
    <location>
        <position position="521"/>
    </location>
    <ligand>
        <name>substrate</name>
    </ligand>
</feature>
<dbReference type="eggNOG" id="COG0021">
    <property type="taxonomic scope" value="Bacteria"/>
</dbReference>
<keyword evidence="16" id="KW-0106">Calcium</keyword>
<evidence type="ECO:0000259" key="17">
    <source>
        <dbReference type="SMART" id="SM00861"/>
    </source>
</evidence>
<dbReference type="RefSeq" id="WP_025229508.1">
    <property type="nucleotide sequence ID" value="NZ_CP007139.1"/>
</dbReference>
<evidence type="ECO:0000256" key="12">
    <source>
        <dbReference type="PIRSR" id="PIRSR605478-2"/>
    </source>
</evidence>
<evidence type="ECO:0000256" key="14">
    <source>
        <dbReference type="PIRSR" id="PIRSR605478-4"/>
    </source>
</evidence>
<evidence type="ECO:0000256" key="13">
    <source>
        <dbReference type="PIRSR" id="PIRSR605478-3"/>
    </source>
</evidence>
<feature type="binding site" evidence="13">
    <location>
        <position position="190"/>
    </location>
    <ligand>
        <name>thiamine diphosphate</name>
        <dbReference type="ChEBI" id="CHEBI:58937"/>
    </ligand>
</feature>
<dbReference type="PROSITE" id="PS00801">
    <property type="entry name" value="TRANSKETOLASE_1"/>
    <property type="match status" value="1"/>
</dbReference>
<feature type="binding site" evidence="12">
    <location>
        <position position="385"/>
    </location>
    <ligand>
        <name>substrate</name>
    </ligand>
</feature>
<dbReference type="InterPro" id="IPR009014">
    <property type="entry name" value="Transketo_C/PFOR_II"/>
</dbReference>
<evidence type="ECO:0000256" key="5">
    <source>
        <dbReference type="ARBA" id="ARBA00022679"/>
    </source>
</evidence>
<feature type="binding site" evidence="13">
    <location>
        <position position="71"/>
    </location>
    <ligand>
        <name>thiamine diphosphate</name>
        <dbReference type="ChEBI" id="CHEBI:58937"/>
    </ligand>
</feature>
<dbReference type="CDD" id="cd07033">
    <property type="entry name" value="TPP_PYR_DXS_TK_like"/>
    <property type="match status" value="1"/>
</dbReference>